<feature type="compositionally biased region" description="Polar residues" evidence="2">
    <location>
        <begin position="364"/>
        <end position="407"/>
    </location>
</feature>
<keyword evidence="1" id="KW-0234">DNA repair</keyword>
<gene>
    <name evidence="4" type="ORF">Tci_020044</name>
</gene>
<keyword evidence="1" id="KW-0347">Helicase</keyword>
<feature type="domain" description="DNA helicase Pif1-like DEAD-box helicase" evidence="3">
    <location>
        <begin position="518"/>
        <end position="558"/>
    </location>
</feature>
<keyword evidence="1" id="KW-0067">ATP-binding</keyword>
<keyword evidence="1" id="KW-0547">Nucleotide-binding</keyword>
<dbReference type="GO" id="GO:0000723">
    <property type="term" value="P:telomere maintenance"/>
    <property type="evidence" value="ECO:0007669"/>
    <property type="project" value="InterPro"/>
</dbReference>
<reference evidence="4" key="1">
    <citation type="journal article" date="2019" name="Sci. Rep.">
        <title>Draft genome of Tanacetum cinerariifolium, the natural source of mosquito coil.</title>
        <authorList>
            <person name="Yamashiro T."/>
            <person name="Shiraishi A."/>
            <person name="Satake H."/>
            <person name="Nakayama K."/>
        </authorList>
    </citation>
    <scope>NUCLEOTIDE SEQUENCE</scope>
</reference>
<keyword evidence="1" id="KW-0233">DNA recombination</keyword>
<comment type="catalytic activity">
    <reaction evidence="1">
        <text>ATP + H2O = ADP + phosphate + H(+)</text>
        <dbReference type="Rhea" id="RHEA:13065"/>
        <dbReference type="ChEBI" id="CHEBI:15377"/>
        <dbReference type="ChEBI" id="CHEBI:15378"/>
        <dbReference type="ChEBI" id="CHEBI:30616"/>
        <dbReference type="ChEBI" id="CHEBI:43474"/>
        <dbReference type="ChEBI" id="CHEBI:456216"/>
        <dbReference type="EC" id="5.6.2.3"/>
    </reaction>
</comment>
<dbReference type="EC" id="5.6.2.3" evidence="1"/>
<organism evidence="4">
    <name type="scientific">Tanacetum cinerariifolium</name>
    <name type="common">Dalmatian daisy</name>
    <name type="synonym">Chrysanthemum cinerariifolium</name>
    <dbReference type="NCBI Taxonomy" id="118510"/>
    <lineage>
        <taxon>Eukaryota</taxon>
        <taxon>Viridiplantae</taxon>
        <taxon>Streptophyta</taxon>
        <taxon>Embryophyta</taxon>
        <taxon>Tracheophyta</taxon>
        <taxon>Spermatophyta</taxon>
        <taxon>Magnoliopsida</taxon>
        <taxon>eudicotyledons</taxon>
        <taxon>Gunneridae</taxon>
        <taxon>Pentapetalae</taxon>
        <taxon>asterids</taxon>
        <taxon>campanulids</taxon>
        <taxon>Asterales</taxon>
        <taxon>Asteraceae</taxon>
        <taxon>Asteroideae</taxon>
        <taxon>Anthemideae</taxon>
        <taxon>Anthemidinae</taxon>
        <taxon>Tanacetum</taxon>
    </lineage>
</organism>
<dbReference type="GO" id="GO:0005524">
    <property type="term" value="F:ATP binding"/>
    <property type="evidence" value="ECO:0007669"/>
    <property type="project" value="UniProtKB-KW"/>
</dbReference>
<dbReference type="GO" id="GO:0006281">
    <property type="term" value="P:DNA repair"/>
    <property type="evidence" value="ECO:0007669"/>
    <property type="project" value="UniProtKB-KW"/>
</dbReference>
<evidence type="ECO:0000313" key="4">
    <source>
        <dbReference type="EMBL" id="GEU48066.1"/>
    </source>
</evidence>
<keyword evidence="1" id="KW-0227">DNA damage</keyword>
<dbReference type="CDD" id="cd09272">
    <property type="entry name" value="RNase_HI_RT_Ty1"/>
    <property type="match status" value="1"/>
</dbReference>
<comment type="cofactor">
    <cofactor evidence="1">
        <name>Mg(2+)</name>
        <dbReference type="ChEBI" id="CHEBI:18420"/>
    </cofactor>
</comment>
<evidence type="ECO:0000259" key="3">
    <source>
        <dbReference type="Pfam" id="PF05970"/>
    </source>
</evidence>
<dbReference type="PANTHER" id="PTHR11439">
    <property type="entry name" value="GAG-POL-RELATED RETROTRANSPOSON"/>
    <property type="match status" value="1"/>
</dbReference>
<proteinExistence type="inferred from homology"/>
<accession>A0A6L2KFB2</accession>
<dbReference type="PANTHER" id="PTHR11439:SF524">
    <property type="entry name" value="RNA-DIRECTED DNA POLYMERASE, PROTEIN KINASE RLK-PELLE-DLSV FAMILY"/>
    <property type="match status" value="1"/>
</dbReference>
<evidence type="ECO:0000256" key="2">
    <source>
        <dbReference type="SAM" id="MobiDB-lite"/>
    </source>
</evidence>
<dbReference type="Pfam" id="PF05970">
    <property type="entry name" value="PIF1"/>
    <property type="match status" value="1"/>
</dbReference>
<dbReference type="GO" id="GO:0043139">
    <property type="term" value="F:5'-3' DNA helicase activity"/>
    <property type="evidence" value="ECO:0007669"/>
    <property type="project" value="UniProtKB-EC"/>
</dbReference>
<dbReference type="GO" id="GO:0006310">
    <property type="term" value="P:DNA recombination"/>
    <property type="evidence" value="ECO:0007669"/>
    <property type="project" value="UniProtKB-KW"/>
</dbReference>
<comment type="caution">
    <text evidence="4">The sequence shown here is derived from an EMBL/GenBank/DDBJ whole genome shotgun (WGS) entry which is preliminary data.</text>
</comment>
<protein>
    <recommendedName>
        <fullName evidence="1">ATP-dependent DNA helicase</fullName>
        <ecNumber evidence="1">5.6.2.3</ecNumber>
    </recommendedName>
</protein>
<evidence type="ECO:0000256" key="1">
    <source>
        <dbReference type="RuleBase" id="RU363044"/>
    </source>
</evidence>
<dbReference type="EMBL" id="BKCJ010002366">
    <property type="protein sequence ID" value="GEU48066.1"/>
    <property type="molecule type" value="Genomic_DNA"/>
</dbReference>
<dbReference type="InterPro" id="IPR010285">
    <property type="entry name" value="DNA_helicase_pif1-like_DEAD"/>
</dbReference>
<sequence>MHDPREPHLNALKRVLCYLRGTTDLGLQLFWSTRSQLIACSDADWAGCSATRRSTSRYCIFLGDNLLTWFFKHHDTLSHSSAEAEYRDIANAVAKTSWIRNLLRELHTLLFIATLVYYDNVSTVYMSANPVQHQCTKHMEIDTHFVRDKVAACHVRVLHEGKYADILSTMSSADIDAAMNMIETIRKKFQDEVNKAGGTQLSSSPKLSTSSLLVSPSTTIIVPRELNSIDVAATFRVPLTTIGDLHKLINDIEAGKHEELLSSKDSPSDPIMQTMDVNTKSTSYVGAAGTSTMSQPQVNSNFRPLVADRVFNGVTIFIPCKVVEKMVSPPVVTTSIVVAPTVEKFNDGFQTMGKKEEERYELKATTSTPKKGATNVSNPSKSSSMLKTTDTSLKNDNFTTSNSFSTLNDEEEEDDEEVENVYDESANLIPNKNTDGSSSFTAVVKMDDPNITMEEYMRLEEEKAQKHGKVFNWETTKYGKICYDKDVHDLTSVETKFPAIVFNDNLTSNETLFCEPMILPIVPNGSKQDVVQAAINSLYLWEHCTVLNLIVNMRATVEFLDDMLILDSDDHTGSIIQETCPMLSLLPGDEKTYNSSDTELEVNIGKRNPTYLPIWLKLMNIPMKAWAQKGISTIASSLGKPIIMDAMTTMMCHHGDERLGFVIVLVEVNAMQGYQDDVEMKLKKKETKSKSDSEGVVATKTTKKIYNGVPGNIRQCKETQHITNGNELSTKLVTNHEAQEMRKKISDDEIKDPFKTIDENKALGPDGCTIKFFKAGYDIVRSGVCGALREFFQTCKLLG</sequence>
<dbReference type="AlphaFoldDB" id="A0A6L2KFB2"/>
<keyword evidence="1" id="KW-0378">Hydrolase</keyword>
<dbReference type="GO" id="GO:0016787">
    <property type="term" value="F:hydrolase activity"/>
    <property type="evidence" value="ECO:0007669"/>
    <property type="project" value="UniProtKB-KW"/>
</dbReference>
<comment type="similarity">
    <text evidence="1">Belongs to the helicase family.</text>
</comment>
<feature type="region of interest" description="Disordered" evidence="2">
    <location>
        <begin position="363"/>
        <end position="415"/>
    </location>
</feature>
<name>A0A6L2KFB2_TANCI</name>